<keyword evidence="2" id="KW-0238">DNA-binding</keyword>
<dbReference type="EMBL" id="CP025958">
    <property type="protein sequence ID" value="AWM42325.1"/>
    <property type="molecule type" value="Genomic_DNA"/>
</dbReference>
<evidence type="ECO:0000256" key="2">
    <source>
        <dbReference type="ARBA" id="ARBA00023125"/>
    </source>
</evidence>
<dbReference type="InterPro" id="IPR010982">
    <property type="entry name" value="Lambda_DNA-bd_dom_sf"/>
</dbReference>
<dbReference type="KEGG" id="gog:C1280_20695"/>
<accession>A0A2Z3HH76</accession>
<reference evidence="5 6" key="1">
    <citation type="submission" date="2018-01" db="EMBL/GenBank/DDBJ databases">
        <title>G. obscuriglobus.</title>
        <authorList>
            <person name="Franke J."/>
            <person name="Blomberg W."/>
            <person name="Selmecki A."/>
        </authorList>
    </citation>
    <scope>NUCLEOTIDE SEQUENCE [LARGE SCALE GENOMIC DNA]</scope>
    <source>
        <strain evidence="5 6">DSM 5831</strain>
    </source>
</reference>
<dbReference type="GO" id="GO:0003700">
    <property type="term" value="F:DNA-binding transcription factor activity"/>
    <property type="evidence" value="ECO:0007669"/>
    <property type="project" value="TreeGrafter"/>
</dbReference>
<dbReference type="SUPFAM" id="SSF47413">
    <property type="entry name" value="lambda repressor-like DNA-binding domains"/>
    <property type="match status" value="1"/>
</dbReference>
<dbReference type="SMART" id="SM00530">
    <property type="entry name" value="HTH_XRE"/>
    <property type="match status" value="1"/>
</dbReference>
<keyword evidence="3" id="KW-0804">Transcription</keyword>
<dbReference type="GO" id="GO:0003677">
    <property type="term" value="F:DNA binding"/>
    <property type="evidence" value="ECO:0007669"/>
    <property type="project" value="UniProtKB-KW"/>
</dbReference>
<evidence type="ECO:0000313" key="6">
    <source>
        <dbReference type="Proteomes" id="UP000245802"/>
    </source>
</evidence>
<dbReference type="AlphaFoldDB" id="A0A2Z3HH76"/>
<evidence type="ECO:0000256" key="3">
    <source>
        <dbReference type="ARBA" id="ARBA00023163"/>
    </source>
</evidence>
<gene>
    <name evidence="5" type="ORF">C1280_20695</name>
</gene>
<dbReference type="RefSeq" id="WP_033199039.1">
    <property type="nucleotide sequence ID" value="NZ_CP025958.1"/>
</dbReference>
<evidence type="ECO:0000256" key="1">
    <source>
        <dbReference type="ARBA" id="ARBA00023015"/>
    </source>
</evidence>
<dbReference type="Gene3D" id="1.10.260.40">
    <property type="entry name" value="lambda repressor-like DNA-binding domains"/>
    <property type="match status" value="1"/>
</dbReference>
<dbReference type="PROSITE" id="PS50943">
    <property type="entry name" value="HTH_CROC1"/>
    <property type="match status" value="1"/>
</dbReference>
<keyword evidence="1" id="KW-0805">Transcription regulation</keyword>
<evidence type="ECO:0000259" key="4">
    <source>
        <dbReference type="PROSITE" id="PS50943"/>
    </source>
</evidence>
<dbReference type="PANTHER" id="PTHR46797">
    <property type="entry name" value="HTH-TYPE TRANSCRIPTIONAL REGULATOR"/>
    <property type="match status" value="1"/>
</dbReference>
<keyword evidence="6" id="KW-1185">Reference proteome</keyword>
<dbReference type="InterPro" id="IPR050807">
    <property type="entry name" value="TransReg_Diox_bact_type"/>
</dbReference>
<dbReference type="CDD" id="cd00093">
    <property type="entry name" value="HTH_XRE"/>
    <property type="match status" value="1"/>
</dbReference>
<dbReference type="InterPro" id="IPR001387">
    <property type="entry name" value="Cro/C1-type_HTH"/>
</dbReference>
<protein>
    <submittedName>
        <fullName evidence="5">Transcriptional regulator</fullName>
    </submittedName>
</protein>
<evidence type="ECO:0000313" key="5">
    <source>
        <dbReference type="EMBL" id="AWM42325.1"/>
    </source>
</evidence>
<dbReference type="Proteomes" id="UP000245802">
    <property type="component" value="Chromosome"/>
</dbReference>
<sequence>MANVCERFGERLREVREGAGISQERLAELAGLHRTYVSSVERGKRNISLENIERLAVALEVEMAALMPIRAPKNGV</sequence>
<proteinExistence type="predicted"/>
<dbReference type="PANTHER" id="PTHR46797:SF23">
    <property type="entry name" value="HTH-TYPE TRANSCRIPTIONAL REGULATOR SUTR"/>
    <property type="match status" value="1"/>
</dbReference>
<name>A0A2Z3HH76_9BACT</name>
<dbReference type="Pfam" id="PF01381">
    <property type="entry name" value="HTH_3"/>
    <property type="match status" value="1"/>
</dbReference>
<dbReference type="GO" id="GO:0005829">
    <property type="term" value="C:cytosol"/>
    <property type="evidence" value="ECO:0007669"/>
    <property type="project" value="TreeGrafter"/>
</dbReference>
<dbReference type="OrthoDB" id="9814553at2"/>
<organism evidence="5 6">
    <name type="scientific">Gemmata obscuriglobus</name>
    <dbReference type="NCBI Taxonomy" id="114"/>
    <lineage>
        <taxon>Bacteria</taxon>
        <taxon>Pseudomonadati</taxon>
        <taxon>Planctomycetota</taxon>
        <taxon>Planctomycetia</taxon>
        <taxon>Gemmatales</taxon>
        <taxon>Gemmataceae</taxon>
        <taxon>Gemmata</taxon>
    </lineage>
</organism>
<feature type="domain" description="HTH cro/C1-type" evidence="4">
    <location>
        <begin position="12"/>
        <end position="66"/>
    </location>
</feature>